<dbReference type="Proteomes" id="UP000555564">
    <property type="component" value="Unassembled WGS sequence"/>
</dbReference>
<gene>
    <name evidence="2" type="ORF">BJ992_002864</name>
</gene>
<evidence type="ECO:0000313" key="3">
    <source>
        <dbReference type="Proteomes" id="UP000555564"/>
    </source>
</evidence>
<dbReference type="RefSeq" id="WP_343072654.1">
    <property type="nucleotide sequence ID" value="NZ_BAAALO010000054.1"/>
</dbReference>
<proteinExistence type="predicted"/>
<feature type="region of interest" description="Disordered" evidence="1">
    <location>
        <begin position="70"/>
        <end position="91"/>
    </location>
</feature>
<organism evidence="2 3">
    <name type="scientific">Sphaerisporangium rubeum</name>
    <dbReference type="NCBI Taxonomy" id="321317"/>
    <lineage>
        <taxon>Bacteria</taxon>
        <taxon>Bacillati</taxon>
        <taxon>Actinomycetota</taxon>
        <taxon>Actinomycetes</taxon>
        <taxon>Streptosporangiales</taxon>
        <taxon>Streptosporangiaceae</taxon>
        <taxon>Sphaerisporangium</taxon>
    </lineage>
</organism>
<keyword evidence="3" id="KW-1185">Reference proteome</keyword>
<evidence type="ECO:0000256" key="1">
    <source>
        <dbReference type="SAM" id="MobiDB-lite"/>
    </source>
</evidence>
<dbReference type="AlphaFoldDB" id="A0A7X0M677"/>
<dbReference type="EMBL" id="JACHIU010000001">
    <property type="protein sequence ID" value="MBB6473433.1"/>
    <property type="molecule type" value="Genomic_DNA"/>
</dbReference>
<comment type="caution">
    <text evidence="2">The sequence shown here is derived from an EMBL/GenBank/DDBJ whole genome shotgun (WGS) entry which is preliminary data.</text>
</comment>
<evidence type="ECO:0008006" key="4">
    <source>
        <dbReference type="Google" id="ProtNLM"/>
    </source>
</evidence>
<reference evidence="2 3" key="1">
    <citation type="submission" date="2020-08" db="EMBL/GenBank/DDBJ databases">
        <title>Sequencing the genomes of 1000 actinobacteria strains.</title>
        <authorList>
            <person name="Klenk H.-P."/>
        </authorList>
    </citation>
    <scope>NUCLEOTIDE SEQUENCE [LARGE SCALE GENOMIC DNA]</scope>
    <source>
        <strain evidence="2 3">DSM 44936</strain>
    </source>
</reference>
<name>A0A7X0M677_9ACTN</name>
<sequence length="91" mass="10214">MIRALIRRLFWFALGAYAAVWTMRKLQALKPDHIARRTAGHAAGLVAEARWFAGDVRRLAAARETELRAALGPDTVGTTRQSHHHDEKDGR</sequence>
<evidence type="ECO:0000313" key="2">
    <source>
        <dbReference type="EMBL" id="MBB6473433.1"/>
    </source>
</evidence>
<protein>
    <recommendedName>
        <fullName evidence="4">Secreted protein</fullName>
    </recommendedName>
</protein>
<accession>A0A7X0M677</accession>